<name>A0A9I9EIF8_CUCME</name>
<proteinExistence type="predicted"/>
<dbReference type="AlphaFoldDB" id="A0A9I9EIF8"/>
<dbReference type="Gramene" id="MELO3C034300.2.1">
    <property type="protein sequence ID" value="MELO3C034300.2.1"/>
    <property type="gene ID" value="MELO3C034300.2"/>
</dbReference>
<sequence>MGQASGHNLLCSWTPFWPNTLKGNSMARYQKQGSRKFSGASLSSDETRPNLQSLVELISQVSKSIGRLDERSDPNLELLSKGCMITKAKIRISLAKNQSVKTLTPLKKSIQNDPDTHRNLCCWSRMVTPFDFIVVDNICPPQRNPRTRSHSFGNLIRLKPSPPFKTPLPFTHIPKPPATGHARFYLPPFSSMTSLLTISLHQQDIYQYHKPKRDQ</sequence>
<dbReference type="EnsemblPlants" id="MELO3C034300.2.1">
    <property type="protein sequence ID" value="MELO3C034300.2.1"/>
    <property type="gene ID" value="MELO3C034300.2"/>
</dbReference>
<organism evidence="1">
    <name type="scientific">Cucumis melo</name>
    <name type="common">Muskmelon</name>
    <dbReference type="NCBI Taxonomy" id="3656"/>
    <lineage>
        <taxon>Eukaryota</taxon>
        <taxon>Viridiplantae</taxon>
        <taxon>Streptophyta</taxon>
        <taxon>Embryophyta</taxon>
        <taxon>Tracheophyta</taxon>
        <taxon>Spermatophyta</taxon>
        <taxon>Magnoliopsida</taxon>
        <taxon>eudicotyledons</taxon>
        <taxon>Gunneridae</taxon>
        <taxon>Pentapetalae</taxon>
        <taxon>rosids</taxon>
        <taxon>fabids</taxon>
        <taxon>Cucurbitales</taxon>
        <taxon>Cucurbitaceae</taxon>
        <taxon>Benincaseae</taxon>
        <taxon>Cucumis</taxon>
    </lineage>
</organism>
<reference evidence="1" key="1">
    <citation type="submission" date="2023-03" db="UniProtKB">
        <authorList>
            <consortium name="EnsemblPlants"/>
        </authorList>
    </citation>
    <scope>IDENTIFICATION</scope>
</reference>
<evidence type="ECO:0000313" key="1">
    <source>
        <dbReference type="EnsemblPlants" id="MELO3C034300.2.1"/>
    </source>
</evidence>
<protein>
    <submittedName>
        <fullName evidence="1">Uncharacterized protein</fullName>
    </submittedName>
</protein>
<accession>A0A9I9EIF8</accession>